<evidence type="ECO:0000256" key="1">
    <source>
        <dbReference type="ARBA" id="ARBA00022617"/>
    </source>
</evidence>
<evidence type="ECO:0000259" key="6">
    <source>
        <dbReference type="PROSITE" id="PS51007"/>
    </source>
</evidence>
<keyword evidence="5" id="KW-0732">Signal</keyword>
<evidence type="ECO:0000313" key="7">
    <source>
        <dbReference type="EMBL" id="MCS0606653.1"/>
    </source>
</evidence>
<dbReference type="InterPro" id="IPR009056">
    <property type="entry name" value="Cyt_c-like_dom"/>
</dbReference>
<keyword evidence="8" id="KW-1185">Reference proteome</keyword>
<evidence type="ECO:0000313" key="8">
    <source>
        <dbReference type="Proteomes" id="UP001205861"/>
    </source>
</evidence>
<feature type="domain" description="Cytochrome c" evidence="6">
    <location>
        <begin position="29"/>
        <end position="119"/>
    </location>
</feature>
<name>A0ABT2BDQ4_9BURK</name>
<feature type="signal peptide" evidence="5">
    <location>
        <begin position="1"/>
        <end position="18"/>
    </location>
</feature>
<evidence type="ECO:0000256" key="5">
    <source>
        <dbReference type="SAM" id="SignalP"/>
    </source>
</evidence>
<accession>A0ABT2BDQ4</accession>
<dbReference type="SUPFAM" id="SSF46626">
    <property type="entry name" value="Cytochrome c"/>
    <property type="match status" value="1"/>
</dbReference>
<dbReference type="Pfam" id="PF00034">
    <property type="entry name" value="Cytochrom_C"/>
    <property type="match status" value="1"/>
</dbReference>
<keyword evidence="2 4" id="KW-0479">Metal-binding</keyword>
<dbReference type="Gene3D" id="1.10.760.10">
    <property type="entry name" value="Cytochrome c-like domain"/>
    <property type="match status" value="1"/>
</dbReference>
<proteinExistence type="predicted"/>
<dbReference type="PROSITE" id="PS51007">
    <property type="entry name" value="CYTC"/>
    <property type="match status" value="1"/>
</dbReference>
<dbReference type="PROSITE" id="PS51257">
    <property type="entry name" value="PROKAR_LIPOPROTEIN"/>
    <property type="match status" value="1"/>
</dbReference>
<dbReference type="EMBL" id="JANUGV010000001">
    <property type="protein sequence ID" value="MCS0606653.1"/>
    <property type="molecule type" value="Genomic_DNA"/>
</dbReference>
<gene>
    <name evidence="7" type="ORF">NX773_00550</name>
</gene>
<protein>
    <submittedName>
        <fullName evidence="7">C-type cytochrome</fullName>
    </submittedName>
</protein>
<dbReference type="RefSeq" id="WP_258854458.1">
    <property type="nucleotide sequence ID" value="NZ_JANUGV010000001.1"/>
</dbReference>
<keyword evidence="1 4" id="KW-0349">Heme</keyword>
<evidence type="ECO:0000256" key="2">
    <source>
        <dbReference type="ARBA" id="ARBA00022723"/>
    </source>
</evidence>
<reference evidence="7 8" key="1">
    <citation type="submission" date="2022-08" db="EMBL/GenBank/DDBJ databases">
        <title>Reclassification of Massilia species as members of the genera Telluria, Duganella, Pseudoduganella, Mokoshia gen. nov. and Zemynaea gen. nov. using orthogonal and non-orthogonal genome-based approaches.</title>
        <authorList>
            <person name="Bowman J.P."/>
        </authorList>
    </citation>
    <scope>NUCLEOTIDE SEQUENCE [LARGE SCALE GENOMIC DNA]</scope>
    <source>
        <strain evidence="7 8">JCM 31607</strain>
    </source>
</reference>
<evidence type="ECO:0000256" key="3">
    <source>
        <dbReference type="ARBA" id="ARBA00023004"/>
    </source>
</evidence>
<feature type="chain" id="PRO_5046349619" evidence="5">
    <location>
        <begin position="19"/>
        <end position="119"/>
    </location>
</feature>
<sequence length="119" mass="12524">MKPAYLLIVLAASLAACGKPPSVEPLTGGNPRAGQQLIESFGCASCHQIKGIAHADSKVGPSLKEIKDSSYVAGVLPNSADNLMKWIEHPRAINPKTAMPELGVTPAQARDIAAYLYSQ</sequence>
<organism evidence="7 8">
    <name type="scientific">Massilia solisilvae</name>
    <dbReference type="NCBI Taxonomy" id="1811225"/>
    <lineage>
        <taxon>Bacteria</taxon>
        <taxon>Pseudomonadati</taxon>
        <taxon>Pseudomonadota</taxon>
        <taxon>Betaproteobacteria</taxon>
        <taxon>Burkholderiales</taxon>
        <taxon>Oxalobacteraceae</taxon>
        <taxon>Telluria group</taxon>
        <taxon>Massilia</taxon>
    </lineage>
</organism>
<dbReference type="Proteomes" id="UP001205861">
    <property type="component" value="Unassembled WGS sequence"/>
</dbReference>
<comment type="caution">
    <text evidence="7">The sequence shown here is derived from an EMBL/GenBank/DDBJ whole genome shotgun (WGS) entry which is preliminary data.</text>
</comment>
<keyword evidence="3 4" id="KW-0408">Iron</keyword>
<evidence type="ECO:0000256" key="4">
    <source>
        <dbReference type="PROSITE-ProRule" id="PRU00433"/>
    </source>
</evidence>
<dbReference type="InterPro" id="IPR036909">
    <property type="entry name" value="Cyt_c-like_dom_sf"/>
</dbReference>